<dbReference type="EMBL" id="JBHUFV010000018">
    <property type="protein sequence ID" value="MFD1932225.1"/>
    <property type="molecule type" value="Genomic_DNA"/>
</dbReference>
<keyword evidence="2" id="KW-0472">Membrane</keyword>
<protein>
    <submittedName>
        <fullName evidence="3">Uncharacterized protein</fullName>
    </submittedName>
</protein>
<keyword evidence="1" id="KW-0175">Coiled coil</keyword>
<dbReference type="RefSeq" id="WP_379572289.1">
    <property type="nucleotide sequence ID" value="NZ_JBHUFV010000018.1"/>
</dbReference>
<dbReference type="Proteomes" id="UP001597368">
    <property type="component" value="Unassembled WGS sequence"/>
</dbReference>
<feature type="transmembrane region" description="Helical" evidence="2">
    <location>
        <begin position="55"/>
        <end position="73"/>
    </location>
</feature>
<evidence type="ECO:0000313" key="3">
    <source>
        <dbReference type="EMBL" id="MFD1932225.1"/>
    </source>
</evidence>
<proteinExistence type="predicted"/>
<comment type="caution">
    <text evidence="3">The sequence shown here is derived from an EMBL/GenBank/DDBJ whole genome shotgun (WGS) entry which is preliminary data.</text>
</comment>
<sequence length="197" mass="22146">MSRSRLLARLLVNFALAIFISLGVLAMLAVAKDAWYGQRGKSLELVVHQMQEPAGWVALWAFGFIGATVGTWLQTPSPYSKEISAGAANDPGERIRRRAEEVNEAFLKAAELMADLSRDMEAQQAVREVLLQQAKEQQRLLEINADEAEKIQRILFSQTEQVQKAERRHQLRQQWMFFALGALISVPIGISINLFVP</sequence>
<evidence type="ECO:0000256" key="2">
    <source>
        <dbReference type="SAM" id="Phobius"/>
    </source>
</evidence>
<feature type="coiled-coil region" evidence="1">
    <location>
        <begin position="113"/>
        <end position="168"/>
    </location>
</feature>
<feature type="transmembrane region" description="Helical" evidence="2">
    <location>
        <begin position="175"/>
        <end position="196"/>
    </location>
</feature>
<gene>
    <name evidence="3" type="ORF">ACFSKW_12145</name>
</gene>
<keyword evidence="2" id="KW-1133">Transmembrane helix</keyword>
<name>A0ABW4SRL6_9ACTN</name>
<reference evidence="4" key="1">
    <citation type="journal article" date="2019" name="Int. J. Syst. Evol. Microbiol.">
        <title>The Global Catalogue of Microorganisms (GCM) 10K type strain sequencing project: providing services to taxonomists for standard genome sequencing and annotation.</title>
        <authorList>
            <consortium name="The Broad Institute Genomics Platform"/>
            <consortium name="The Broad Institute Genome Sequencing Center for Infectious Disease"/>
            <person name="Wu L."/>
            <person name="Ma J."/>
        </authorList>
    </citation>
    <scope>NUCLEOTIDE SEQUENCE [LARGE SCALE GENOMIC DNA]</scope>
    <source>
        <strain evidence="4">ICMP 6774ER</strain>
    </source>
</reference>
<keyword evidence="2" id="KW-0812">Transmembrane</keyword>
<evidence type="ECO:0000256" key="1">
    <source>
        <dbReference type="SAM" id="Coils"/>
    </source>
</evidence>
<evidence type="ECO:0000313" key="4">
    <source>
        <dbReference type="Proteomes" id="UP001597368"/>
    </source>
</evidence>
<organism evidence="3 4">
    <name type="scientific">Nonomuraea mangrovi</name>
    <dbReference type="NCBI Taxonomy" id="2316207"/>
    <lineage>
        <taxon>Bacteria</taxon>
        <taxon>Bacillati</taxon>
        <taxon>Actinomycetota</taxon>
        <taxon>Actinomycetes</taxon>
        <taxon>Streptosporangiales</taxon>
        <taxon>Streptosporangiaceae</taxon>
        <taxon>Nonomuraea</taxon>
    </lineage>
</organism>
<accession>A0ABW4SRL6</accession>
<keyword evidence="4" id="KW-1185">Reference proteome</keyword>